<organism evidence="3 4">
    <name type="scientific">Stenotrophomonas rhizophila</name>
    <dbReference type="NCBI Taxonomy" id="216778"/>
    <lineage>
        <taxon>Bacteria</taxon>
        <taxon>Pseudomonadati</taxon>
        <taxon>Pseudomonadota</taxon>
        <taxon>Gammaproteobacteria</taxon>
        <taxon>Lysobacterales</taxon>
        <taxon>Lysobacteraceae</taxon>
        <taxon>Stenotrophomonas</taxon>
    </lineage>
</organism>
<dbReference type="Gene3D" id="3.90.320.10">
    <property type="match status" value="1"/>
</dbReference>
<dbReference type="OrthoDB" id="9135654at2"/>
<sequence length="597" mass="65589">MRTVNLIQGTPEWHAHRAQHFNASDAPAMLGASTNQTRAELIRELAAGVPREFSDFVQERVIDPGHEFEAQARVIAEGLIGEDLYPVTGAQDKYSASFDGLTLLEDIAWEHKRLNQTLRDAMFDGCTGTDLPLMYQVQMEHQAMVSQAERIFFMASEWKRVGDEWELLEERHCWYTPNPELRARIVAGWAQLEADVAAYEPEAPAAPAATGRAPDQMPALRIEVTGMVTASNLAEWKDRAIAVFQGISQELTTDQDFADAEKTVKWCGDIEDQLKGAKQHALSQTESIDELFRTIDAISDQARATRLALDKLVTKRKEERRTEIGNNARRAVQDHVRSINETLGEHGLAMPATLIADLQAAMKGKRSFASMQDAVDAVATNAKITASQAADRIRANMAILAEHPEHATLFADRVQLCSSKAPEDLRNLVATRIAQHQKAEQKRLDDEREKIRQEEEEKARQRVADEAAAQQKRDEAERAAAALATPEPEPAPAPVEAAQTVQQPVAQVTRPVPTAVASSPAPGSTSAPREVVKIKLGDINARIAPLSISADGLAQLGFRPINSTGAAKLYDQAQFPAMCEALIEGLRDAAQQYPMAA</sequence>
<dbReference type="Pfam" id="PF09588">
    <property type="entry name" value="YqaJ"/>
    <property type="match status" value="1"/>
</dbReference>
<keyword evidence="3" id="KW-0255">Endonuclease</keyword>
<feature type="domain" description="YqaJ viral recombinase" evidence="2">
    <location>
        <begin position="12"/>
        <end position="148"/>
    </location>
</feature>
<reference evidence="3 4" key="1">
    <citation type="submission" date="2018-10" db="EMBL/GenBank/DDBJ databases">
        <title>Comparative analysis of microorganisms from saline springs in Andes Mountain Range, Colombia.</title>
        <authorList>
            <person name="Rubin E."/>
        </authorList>
    </citation>
    <scope>NUCLEOTIDE SEQUENCE [LARGE SCALE GENOMIC DNA]</scope>
    <source>
        <strain evidence="3 4">USBA GBX 843</strain>
    </source>
</reference>
<evidence type="ECO:0000256" key="1">
    <source>
        <dbReference type="SAM" id="MobiDB-lite"/>
    </source>
</evidence>
<evidence type="ECO:0000259" key="2">
    <source>
        <dbReference type="Pfam" id="PF09588"/>
    </source>
</evidence>
<comment type="caution">
    <text evidence="3">The sequence shown here is derived from an EMBL/GenBank/DDBJ whole genome shotgun (WGS) entry which is preliminary data.</text>
</comment>
<gene>
    <name evidence="3" type="ORF">BCL79_2718</name>
</gene>
<dbReference type="SUPFAM" id="SSF52980">
    <property type="entry name" value="Restriction endonuclease-like"/>
    <property type="match status" value="1"/>
</dbReference>
<evidence type="ECO:0000313" key="3">
    <source>
        <dbReference type="EMBL" id="RLK53412.1"/>
    </source>
</evidence>
<dbReference type="RefSeq" id="WP_121041958.1">
    <property type="nucleotide sequence ID" value="NZ_RCDC01000005.1"/>
</dbReference>
<protein>
    <submittedName>
        <fullName evidence="3">Putative phage-related endonuclease</fullName>
    </submittedName>
</protein>
<keyword evidence="3" id="KW-0540">Nuclease</keyword>
<proteinExistence type="predicted"/>
<dbReference type="GO" id="GO:0004519">
    <property type="term" value="F:endonuclease activity"/>
    <property type="evidence" value="ECO:0007669"/>
    <property type="project" value="UniProtKB-KW"/>
</dbReference>
<feature type="region of interest" description="Disordered" evidence="1">
    <location>
        <begin position="437"/>
        <end position="492"/>
    </location>
</feature>
<dbReference type="Proteomes" id="UP000274786">
    <property type="component" value="Unassembled WGS sequence"/>
</dbReference>
<feature type="compositionally biased region" description="Basic and acidic residues" evidence="1">
    <location>
        <begin position="437"/>
        <end position="478"/>
    </location>
</feature>
<name>A0A498CCH6_9GAMM</name>
<dbReference type="InterPro" id="IPR011335">
    <property type="entry name" value="Restrct_endonuc-II-like"/>
</dbReference>
<dbReference type="AlphaFoldDB" id="A0A498CCH6"/>
<keyword evidence="3" id="KW-0378">Hydrolase</keyword>
<evidence type="ECO:0000313" key="4">
    <source>
        <dbReference type="Proteomes" id="UP000274786"/>
    </source>
</evidence>
<dbReference type="EMBL" id="RCDC01000005">
    <property type="protein sequence ID" value="RLK53412.1"/>
    <property type="molecule type" value="Genomic_DNA"/>
</dbReference>
<accession>A0A498CCH6</accession>
<dbReference type="InterPro" id="IPR011604">
    <property type="entry name" value="PDDEXK-like_dom_sf"/>
</dbReference>
<dbReference type="InterPro" id="IPR019080">
    <property type="entry name" value="YqaJ_viral_recombinase"/>
</dbReference>